<keyword evidence="5 6" id="KW-0067">ATP-binding</keyword>
<dbReference type="UniPathway" id="UPA00109">
    <property type="reaction ID" value="UER00180"/>
</dbReference>
<dbReference type="GO" id="GO:0006006">
    <property type="term" value="P:glucose metabolic process"/>
    <property type="evidence" value="ECO:0007669"/>
    <property type="project" value="TreeGrafter"/>
</dbReference>
<comment type="similarity">
    <text evidence="1 6">Belongs to the hexokinase family.</text>
</comment>
<dbReference type="EC" id="2.7.1.-" evidence="6"/>
<evidence type="ECO:0000256" key="1">
    <source>
        <dbReference type="ARBA" id="ARBA00009225"/>
    </source>
</evidence>
<dbReference type="Proteomes" id="UP000281245">
    <property type="component" value="Unassembled WGS sequence"/>
</dbReference>
<dbReference type="SUPFAM" id="SSF53067">
    <property type="entry name" value="Actin-like ATPase domain"/>
    <property type="match status" value="2"/>
</dbReference>
<dbReference type="OrthoDB" id="419537at2759"/>
<evidence type="ECO:0000259" key="8">
    <source>
        <dbReference type="Pfam" id="PF00349"/>
    </source>
</evidence>
<keyword evidence="7" id="KW-0732">Signal</keyword>
<dbReference type="GO" id="GO:0004340">
    <property type="term" value="F:glucokinase activity"/>
    <property type="evidence" value="ECO:0007669"/>
    <property type="project" value="TreeGrafter"/>
</dbReference>
<proteinExistence type="inferred from homology"/>
<dbReference type="InterPro" id="IPR022673">
    <property type="entry name" value="Hexokinase_C"/>
</dbReference>
<dbReference type="Gene3D" id="3.40.367.20">
    <property type="match status" value="1"/>
</dbReference>
<accession>A0A3M6VXQ3</accession>
<gene>
    <name evidence="10" type="ORF">D0869_16197</name>
</gene>
<evidence type="ECO:0000256" key="2">
    <source>
        <dbReference type="ARBA" id="ARBA00022679"/>
    </source>
</evidence>
<evidence type="ECO:0000313" key="10">
    <source>
        <dbReference type="EMBL" id="RMX70886.1"/>
    </source>
</evidence>
<evidence type="ECO:0000256" key="7">
    <source>
        <dbReference type="SAM" id="SignalP"/>
    </source>
</evidence>
<dbReference type="Pfam" id="PF00349">
    <property type="entry name" value="Hexokinase_1"/>
    <property type="match status" value="1"/>
</dbReference>
<dbReference type="PANTHER" id="PTHR19443">
    <property type="entry name" value="HEXOKINASE"/>
    <property type="match status" value="1"/>
</dbReference>
<dbReference type="GO" id="GO:0006096">
    <property type="term" value="P:glycolytic process"/>
    <property type="evidence" value="ECO:0007669"/>
    <property type="project" value="UniProtKB-UniPathway"/>
</dbReference>
<evidence type="ECO:0000256" key="4">
    <source>
        <dbReference type="ARBA" id="ARBA00022777"/>
    </source>
</evidence>
<dbReference type="GO" id="GO:0005739">
    <property type="term" value="C:mitochondrion"/>
    <property type="evidence" value="ECO:0007669"/>
    <property type="project" value="TreeGrafter"/>
</dbReference>
<reference evidence="10 11" key="1">
    <citation type="journal article" date="2018" name="BMC Genomics">
        <title>Genomic evidence for intraspecific hybridization in a clonal and extremely halotolerant yeast.</title>
        <authorList>
            <person name="Gostincar C."/>
            <person name="Stajich J.E."/>
            <person name="Zupancic J."/>
            <person name="Zalar P."/>
            <person name="Gunde-Cimerman N."/>
        </authorList>
    </citation>
    <scope>NUCLEOTIDE SEQUENCE [LARGE SCALE GENOMIC DNA]</scope>
    <source>
        <strain evidence="10 11">EXF-6656</strain>
    </source>
</reference>
<dbReference type="Pfam" id="PF03727">
    <property type="entry name" value="Hexokinase_2"/>
    <property type="match status" value="1"/>
</dbReference>
<name>A0A3M6VXQ3_HORWE</name>
<organism evidence="10 11">
    <name type="scientific">Hortaea werneckii</name>
    <name type="common">Black yeast</name>
    <name type="synonym">Cladosporium werneckii</name>
    <dbReference type="NCBI Taxonomy" id="91943"/>
    <lineage>
        <taxon>Eukaryota</taxon>
        <taxon>Fungi</taxon>
        <taxon>Dikarya</taxon>
        <taxon>Ascomycota</taxon>
        <taxon>Pezizomycotina</taxon>
        <taxon>Dothideomycetes</taxon>
        <taxon>Dothideomycetidae</taxon>
        <taxon>Mycosphaerellales</taxon>
        <taxon>Teratosphaeriaceae</taxon>
        <taxon>Hortaea</taxon>
    </lineage>
</organism>
<dbReference type="InterPro" id="IPR022672">
    <property type="entry name" value="Hexokinase_N"/>
</dbReference>
<dbReference type="GO" id="GO:0005524">
    <property type="term" value="F:ATP binding"/>
    <property type="evidence" value="ECO:0007669"/>
    <property type="project" value="UniProtKB-UniRule"/>
</dbReference>
<evidence type="ECO:0000256" key="6">
    <source>
        <dbReference type="RuleBase" id="RU362007"/>
    </source>
</evidence>
<dbReference type="GO" id="GO:0001678">
    <property type="term" value="P:intracellular glucose homeostasis"/>
    <property type="evidence" value="ECO:0007669"/>
    <property type="project" value="InterPro"/>
</dbReference>
<evidence type="ECO:0000313" key="11">
    <source>
        <dbReference type="Proteomes" id="UP000281245"/>
    </source>
</evidence>
<dbReference type="PRINTS" id="PR00475">
    <property type="entry name" value="HEXOKINASE"/>
</dbReference>
<dbReference type="InterPro" id="IPR043129">
    <property type="entry name" value="ATPase_NBD"/>
</dbReference>
<sequence>MTSICRCCLAYLFDFWISSKLGQAMSVLLASALQHFQPPSAATTTTTTKRPRLRYVADIKRDKSMESFAREAKGLLEAPFHPDRMLAMSAQLQQEYRDKLQSSDISMLPSYQHTLPTGNETGDFLALDVGGSTMRVALVRLAGAKTQEGEASMQVRRIRSVVIEKRIRDLRGQEFFDWMAERIGDMLAEYNHMNGTRDALLQMGLAWSFPIEQTSSRSGKLLPMGKGFRATHGVEGEDLSELVMKSCRARGLNVEMKAIVNDGAATLLSQAYRDPSTRMSLILGTGMNAAVYLPVTALGPGKFGSRPATWHAAAHHVLVNTELSMFGKHVLPTTRWDDDLNAHHLLPDFQPLEYLVTGRYLGEILRLILLEAVSTAGLFGGELPQYLEDPYALDTRLLADFQLDTSPSLTAARASFLHAHPFRSGRVPRTEELKFLRDLSKLIADRAAVYLAVALHALWVVRTEAESFSSSDEVDVDDEEGGVDDEQKQVTIACNGTIVEKYPGFRAACQGFLDRLCSLSSSGSSSAFSSSSSASPEGMSKRAGVEGHSEAFLHCRGQSSSDGGVGHADADADADAKRKRRAVTLEMAPESSIFGAAVAVSCLRDTA</sequence>
<feature type="domain" description="Hexokinase N-terminal" evidence="8">
    <location>
        <begin position="82"/>
        <end position="272"/>
    </location>
</feature>
<dbReference type="Gene3D" id="3.30.420.40">
    <property type="match status" value="1"/>
</dbReference>
<dbReference type="InterPro" id="IPR001312">
    <property type="entry name" value="Hexokinase"/>
</dbReference>
<dbReference type="PROSITE" id="PS51748">
    <property type="entry name" value="HEXOKINASE_2"/>
    <property type="match status" value="1"/>
</dbReference>
<evidence type="ECO:0000259" key="9">
    <source>
        <dbReference type="Pfam" id="PF03727"/>
    </source>
</evidence>
<dbReference type="GO" id="GO:0005536">
    <property type="term" value="F:D-glucose binding"/>
    <property type="evidence" value="ECO:0007669"/>
    <property type="project" value="InterPro"/>
</dbReference>
<dbReference type="GO" id="GO:0005829">
    <property type="term" value="C:cytosol"/>
    <property type="evidence" value="ECO:0007669"/>
    <property type="project" value="TreeGrafter"/>
</dbReference>
<dbReference type="GO" id="GO:0006013">
    <property type="term" value="P:mannose metabolic process"/>
    <property type="evidence" value="ECO:0007669"/>
    <property type="project" value="TreeGrafter"/>
</dbReference>
<dbReference type="PANTHER" id="PTHR19443:SF24">
    <property type="entry name" value="PHOSPHOTRANSFERASE"/>
    <property type="match status" value="1"/>
</dbReference>
<keyword evidence="4 6" id="KW-0418">Kinase</keyword>
<evidence type="ECO:0000256" key="5">
    <source>
        <dbReference type="ARBA" id="ARBA00022840"/>
    </source>
</evidence>
<dbReference type="AlphaFoldDB" id="A0A3M6VXQ3"/>
<keyword evidence="2 6" id="KW-0808">Transferase</keyword>
<feature type="signal peptide" evidence="7">
    <location>
        <begin position="1"/>
        <end position="24"/>
    </location>
</feature>
<dbReference type="EMBL" id="QWIJ01003275">
    <property type="protein sequence ID" value="RMX70886.1"/>
    <property type="molecule type" value="Genomic_DNA"/>
</dbReference>
<feature type="domain" description="Hexokinase C-terminal" evidence="9">
    <location>
        <begin position="278"/>
        <end position="518"/>
    </location>
</feature>
<dbReference type="GO" id="GO:0019158">
    <property type="term" value="F:mannokinase activity"/>
    <property type="evidence" value="ECO:0007669"/>
    <property type="project" value="TreeGrafter"/>
</dbReference>
<keyword evidence="3 6" id="KW-0547">Nucleotide-binding</keyword>
<feature type="chain" id="PRO_5018141390" description="Phosphotransferase" evidence="7">
    <location>
        <begin position="25"/>
        <end position="607"/>
    </location>
</feature>
<dbReference type="GO" id="GO:0008865">
    <property type="term" value="F:fructokinase activity"/>
    <property type="evidence" value="ECO:0007669"/>
    <property type="project" value="TreeGrafter"/>
</dbReference>
<protein>
    <recommendedName>
        <fullName evidence="6">Phosphotransferase</fullName>
        <ecNumber evidence="6">2.7.1.-</ecNumber>
    </recommendedName>
</protein>
<keyword evidence="6" id="KW-0324">Glycolysis</keyword>
<comment type="caution">
    <text evidence="10">The sequence shown here is derived from an EMBL/GenBank/DDBJ whole genome shotgun (WGS) entry which is preliminary data.</text>
</comment>
<evidence type="ECO:0000256" key="3">
    <source>
        <dbReference type="ARBA" id="ARBA00022741"/>
    </source>
</evidence>